<evidence type="ECO:0000256" key="8">
    <source>
        <dbReference type="ARBA" id="ARBA00022771"/>
    </source>
</evidence>
<comment type="similarity">
    <text evidence="3">Belongs to the krueppel C2H2-type zinc-finger protein family.</text>
</comment>
<keyword evidence="8" id="KW-0863">Zinc-finger</keyword>
<accession>A0A835TUQ0</accession>
<evidence type="ECO:0000313" key="20">
    <source>
        <dbReference type="EMBL" id="KAG0118308.1"/>
    </source>
</evidence>
<evidence type="ECO:0000256" key="7">
    <source>
        <dbReference type="ARBA" id="ARBA00022737"/>
    </source>
</evidence>
<evidence type="ECO:0000256" key="1">
    <source>
        <dbReference type="ARBA" id="ARBA00004123"/>
    </source>
</evidence>
<evidence type="ECO:0000256" key="9">
    <source>
        <dbReference type="ARBA" id="ARBA00022833"/>
    </source>
</evidence>
<keyword evidence="4" id="KW-0158">Chromosome</keyword>
<dbReference type="Gene3D" id="1.10.10.1070">
    <property type="entry name" value="Zinc finger, BED domain-containing"/>
    <property type="match status" value="1"/>
</dbReference>
<keyword evidence="9" id="KW-0862">Zinc</keyword>
<evidence type="ECO:0000256" key="4">
    <source>
        <dbReference type="ARBA" id="ARBA00022454"/>
    </source>
</evidence>
<evidence type="ECO:0000256" key="17">
    <source>
        <dbReference type="ARBA" id="ARBA00062981"/>
    </source>
</evidence>
<keyword evidence="6" id="KW-0479">Metal-binding</keyword>
<dbReference type="GO" id="GO:0008270">
    <property type="term" value="F:zinc ion binding"/>
    <property type="evidence" value="ECO:0007669"/>
    <property type="project" value="UniProtKB-KW"/>
</dbReference>
<dbReference type="PANTHER" id="PTHR24383:SF12">
    <property type="entry name" value="ZINC FINGER PROTEIN 618"/>
    <property type="match status" value="1"/>
</dbReference>
<sequence length="805" mass="87530">MQVPGTPALSDRNRKSPDFKSFPAFTNWGKGQRLPLWDEGKTNTETGKTVASVGCRHSGGQQLCPVLCVLLVPQSSLAELQLYCSNSKGTAPTRAPLPRAQGRVTALCAGVPRLQGLPPELATDNENNIASSQRRSPLPVVEEKWKPQLQRNNANNTSASGSVGNSAIPEKERQNIAERLLRVMCTDLGALSVVSSKEFIKLAQTLVDSGARYGAFSVTEILGNFNTLALKHLPRMYNQVKVKVTCALGSNACLGIGVTCHSQSVGPDSCYILTAYQVEGNHIKSYVLGIKGIDVRDNGDFIHHWVQNVLSEFVMSEIRTVYVTDCKVNSSAFSKAGMCLRCSACALNSVVQSVLNKRTLQARNMHEVIELLNVCEDLAGSTGLSKETFGSLEETSPPPCWNSVTDSLLLVHERYEQICEFYSRAKKMNLIQNLNKHLLSNLAAILAPVKQAVIELSNESRPTLQLVLPTYVKLEKLFTSKANDAGVVSKLCHLFLEALKENFKVHSAHKVAMILDPQQKLRPVPPYQHEEIIGKVCELINEVKESWAEETEFEPSTKKPRAAGEATAAQEEDWFGKNEVYDYLQEPLFQATPDLFQYWSCVTQKHMKLAKLAFWLLAVPAVGARSECVNMCEQALLIKRRRLLSPEDMNKLILLWERSDLQVGNKHHQVNSNKKALSPSVWGCPLGLGFLPPGGSAQLRVFVLSSLNASARFCSGVPPGPAGAAGVGFTQGSRGFGGWVGTGLLQDKPLAAAPGECKGHRDLGSALTAPGTGGKTPLALAIKELVAPNSGSAQGIQGFLSSQRD</sequence>
<evidence type="ECO:0000256" key="13">
    <source>
        <dbReference type="ARBA" id="ARBA00023125"/>
    </source>
</evidence>
<feature type="region of interest" description="Disordered" evidence="19">
    <location>
        <begin position="146"/>
        <end position="166"/>
    </location>
</feature>
<reference evidence="21 22" key="2">
    <citation type="journal article" date="2021" name="J. Hered.">
        <title>Feather Gene Expression Elucidates the Developmental Basis of Plumage Iridescence in African Starlings.</title>
        <authorList>
            <person name="Rubenstein D.R."/>
            <person name="Corvelo A."/>
            <person name="MacManes M.D."/>
            <person name="Maia R."/>
            <person name="Narzisi G."/>
            <person name="Rousaki A."/>
            <person name="Vandenabeele P."/>
            <person name="Shawkey M.D."/>
            <person name="Solomon J."/>
        </authorList>
    </citation>
    <scope>NUCLEOTIDE SEQUENCE [LARGE SCALE GENOMIC DNA]</scope>
    <source>
        <strain evidence="21">SS15</strain>
    </source>
</reference>
<evidence type="ECO:0000256" key="19">
    <source>
        <dbReference type="SAM" id="MobiDB-lite"/>
    </source>
</evidence>
<evidence type="ECO:0000256" key="15">
    <source>
        <dbReference type="ARBA" id="ARBA00023242"/>
    </source>
</evidence>
<reference evidence="20" key="1">
    <citation type="submission" date="2020-10" db="EMBL/GenBank/DDBJ databases">
        <title>Feather gene expression reveals the developmental basis of iridescence in African starlings.</title>
        <authorList>
            <person name="Rubenstein D.R."/>
        </authorList>
    </citation>
    <scope>NUCLEOTIDE SEQUENCE</scope>
    <source>
        <strain evidence="20">SS15</strain>
        <tissue evidence="20">Liver</tissue>
    </source>
</reference>
<evidence type="ECO:0000256" key="11">
    <source>
        <dbReference type="ARBA" id="ARBA00022990"/>
    </source>
</evidence>
<evidence type="ECO:0000256" key="12">
    <source>
        <dbReference type="ARBA" id="ARBA00023015"/>
    </source>
</evidence>
<comment type="subunit">
    <text evidence="17">Interacts with UHRF2.</text>
</comment>
<evidence type="ECO:0000256" key="2">
    <source>
        <dbReference type="ARBA" id="ARBA00004286"/>
    </source>
</evidence>
<keyword evidence="11" id="KW-0007">Acetylation</keyword>
<dbReference type="EMBL" id="JADDUC010000115">
    <property type="protein sequence ID" value="KAG0118308.1"/>
    <property type="molecule type" value="Genomic_DNA"/>
</dbReference>
<reference evidence="21" key="3">
    <citation type="submission" date="2022-01" db="EMBL/GenBank/DDBJ databases">
        <authorList>
            <person name="Rubenstein D.R."/>
        </authorList>
    </citation>
    <scope>NUCLEOTIDE SEQUENCE</scope>
    <source>
        <strain evidence="21">SS15</strain>
        <tissue evidence="21">Liver</tissue>
    </source>
</reference>
<dbReference type="GO" id="GO:0005634">
    <property type="term" value="C:nucleus"/>
    <property type="evidence" value="ECO:0007669"/>
    <property type="project" value="UniProtKB-SubCell"/>
</dbReference>
<comment type="function">
    <text evidence="16">Regulates UHRF2 function as a specific 5-hydroxymethylcytosine (5hmC) reader by regulating its chromatin localization.</text>
</comment>
<comment type="caution">
    <text evidence="20">The sequence shown here is derived from an EMBL/GenBank/DDBJ whole genome shotgun (WGS) entry which is preliminary data.</text>
</comment>
<evidence type="ECO:0000256" key="14">
    <source>
        <dbReference type="ARBA" id="ARBA00023163"/>
    </source>
</evidence>
<gene>
    <name evidence="21" type="ORF">IHE44_0007064</name>
    <name evidence="20" type="ORF">IHE44_001236</name>
</gene>
<dbReference type="GO" id="GO:0003677">
    <property type="term" value="F:DNA binding"/>
    <property type="evidence" value="ECO:0007669"/>
    <property type="project" value="UniProtKB-KW"/>
</dbReference>
<keyword evidence="10" id="KW-0832">Ubl conjugation</keyword>
<feature type="region of interest" description="Disordered" evidence="19">
    <location>
        <begin position="1"/>
        <end position="22"/>
    </location>
</feature>
<comment type="subcellular location">
    <subcellularLocation>
        <location evidence="2">Chromosome</location>
    </subcellularLocation>
    <subcellularLocation>
        <location evidence="1">Nucleus</location>
    </subcellularLocation>
</comment>
<dbReference type="Proteomes" id="UP000618051">
    <property type="component" value="Unassembled WGS sequence"/>
</dbReference>
<protein>
    <recommendedName>
        <fullName evidence="18">Zinc finger protein 618</fullName>
    </recommendedName>
</protein>
<dbReference type="GO" id="GO:0005694">
    <property type="term" value="C:chromosome"/>
    <property type="evidence" value="ECO:0007669"/>
    <property type="project" value="UniProtKB-SubCell"/>
</dbReference>
<keyword evidence="12" id="KW-0805">Transcription regulation</keyword>
<keyword evidence="5" id="KW-1017">Isopeptide bond</keyword>
<dbReference type="FunFam" id="1.10.10.1070:FF:000001">
    <property type="entry name" value="zinc finger protein 618 isoform X2"/>
    <property type="match status" value="1"/>
</dbReference>
<keyword evidence="22" id="KW-1185">Reference proteome</keyword>
<dbReference type="PANTHER" id="PTHR24383">
    <property type="entry name" value="ZINC FINGER PROTEIN"/>
    <property type="match status" value="1"/>
</dbReference>
<keyword evidence="7" id="KW-0677">Repeat</keyword>
<dbReference type="OrthoDB" id="10051975at2759"/>
<dbReference type="InterPro" id="IPR012337">
    <property type="entry name" value="RNaseH-like_sf"/>
</dbReference>
<evidence type="ECO:0000256" key="3">
    <source>
        <dbReference type="ARBA" id="ARBA00006991"/>
    </source>
</evidence>
<dbReference type="AlphaFoldDB" id="A0A835TUQ0"/>
<evidence type="ECO:0000256" key="10">
    <source>
        <dbReference type="ARBA" id="ARBA00022843"/>
    </source>
</evidence>
<evidence type="ECO:0000256" key="6">
    <source>
        <dbReference type="ARBA" id="ARBA00022723"/>
    </source>
</evidence>
<proteinExistence type="inferred from homology"/>
<evidence type="ECO:0000256" key="16">
    <source>
        <dbReference type="ARBA" id="ARBA00054031"/>
    </source>
</evidence>
<keyword evidence="13" id="KW-0238">DNA-binding</keyword>
<dbReference type="SUPFAM" id="SSF140996">
    <property type="entry name" value="Hermes dimerisation domain"/>
    <property type="match status" value="1"/>
</dbReference>
<evidence type="ECO:0000256" key="18">
    <source>
        <dbReference type="ARBA" id="ARBA00068419"/>
    </source>
</evidence>
<dbReference type="EMBL" id="JADDUC020000023">
    <property type="protein sequence ID" value="KAI1232019.1"/>
    <property type="molecule type" value="Genomic_DNA"/>
</dbReference>
<feature type="compositionally biased region" description="Polar residues" evidence="19">
    <location>
        <begin position="149"/>
        <end position="165"/>
    </location>
</feature>
<keyword evidence="15" id="KW-0539">Nucleus</keyword>
<name>A0A835TUQ0_9PASS</name>
<keyword evidence="14" id="KW-0804">Transcription</keyword>
<evidence type="ECO:0000256" key="5">
    <source>
        <dbReference type="ARBA" id="ARBA00022499"/>
    </source>
</evidence>
<evidence type="ECO:0000313" key="22">
    <source>
        <dbReference type="Proteomes" id="UP000618051"/>
    </source>
</evidence>
<dbReference type="SUPFAM" id="SSF53098">
    <property type="entry name" value="Ribonuclease H-like"/>
    <property type="match status" value="1"/>
</dbReference>
<organism evidence="20">
    <name type="scientific">Lamprotornis superbus</name>
    <dbReference type="NCBI Taxonomy" id="245042"/>
    <lineage>
        <taxon>Eukaryota</taxon>
        <taxon>Metazoa</taxon>
        <taxon>Chordata</taxon>
        <taxon>Craniata</taxon>
        <taxon>Vertebrata</taxon>
        <taxon>Euteleostomi</taxon>
        <taxon>Archelosauria</taxon>
        <taxon>Archosauria</taxon>
        <taxon>Dinosauria</taxon>
        <taxon>Saurischia</taxon>
        <taxon>Theropoda</taxon>
        <taxon>Coelurosauria</taxon>
        <taxon>Aves</taxon>
        <taxon>Neognathae</taxon>
        <taxon>Neoaves</taxon>
        <taxon>Telluraves</taxon>
        <taxon>Australaves</taxon>
        <taxon>Passeriformes</taxon>
        <taxon>Sturnidae</taxon>
        <taxon>Lamprotornis</taxon>
    </lineage>
</organism>
<evidence type="ECO:0000313" key="21">
    <source>
        <dbReference type="EMBL" id="KAI1232019.1"/>
    </source>
</evidence>